<dbReference type="GO" id="GO:0005886">
    <property type="term" value="C:plasma membrane"/>
    <property type="evidence" value="ECO:0007669"/>
    <property type="project" value="TreeGrafter"/>
</dbReference>
<evidence type="ECO:0000256" key="9">
    <source>
        <dbReference type="RuleBase" id="RU000688"/>
    </source>
</evidence>
<evidence type="ECO:0000256" key="2">
    <source>
        <dbReference type="ARBA" id="ARBA00010663"/>
    </source>
</evidence>
<feature type="transmembrane region" description="Helical" evidence="10">
    <location>
        <begin position="170"/>
        <end position="189"/>
    </location>
</feature>
<comment type="caution">
    <text evidence="12">The sequence shown here is derived from an EMBL/GenBank/DDBJ whole genome shotgun (WGS) entry which is preliminary data.</text>
</comment>
<dbReference type="PRINTS" id="PR00237">
    <property type="entry name" value="GPCRRHODOPSN"/>
</dbReference>
<evidence type="ECO:0000256" key="1">
    <source>
        <dbReference type="ARBA" id="ARBA00004141"/>
    </source>
</evidence>
<keyword evidence="7 9" id="KW-0675">Receptor</keyword>
<feature type="non-terminal residue" evidence="12">
    <location>
        <position position="191"/>
    </location>
</feature>
<comment type="similarity">
    <text evidence="2 9">Belongs to the G-protein coupled receptor 1 family.</text>
</comment>
<dbReference type="Pfam" id="PF00001">
    <property type="entry name" value="7tm_1"/>
    <property type="match status" value="1"/>
</dbReference>
<keyword evidence="3 9" id="KW-0812">Transmembrane</keyword>
<feature type="transmembrane region" description="Helical" evidence="10">
    <location>
        <begin position="128"/>
        <end position="149"/>
    </location>
</feature>
<comment type="subcellular location">
    <subcellularLocation>
        <location evidence="1">Membrane</location>
        <topology evidence="1">Multi-pass membrane protein</topology>
    </subcellularLocation>
</comment>
<keyword evidence="4 10" id="KW-1133">Transmembrane helix</keyword>
<evidence type="ECO:0000256" key="6">
    <source>
        <dbReference type="ARBA" id="ARBA00023136"/>
    </source>
</evidence>
<feature type="domain" description="G-protein coupled receptors family 1 profile" evidence="11">
    <location>
        <begin position="70"/>
        <end position="191"/>
    </location>
</feature>
<keyword evidence="13" id="KW-1185">Reference proteome</keyword>
<dbReference type="PANTHER" id="PTHR45695:SF15">
    <property type="entry name" value="OPSIN RH2"/>
    <property type="match status" value="1"/>
</dbReference>
<organism evidence="12 13">
    <name type="scientific">Larinioides sclopetarius</name>
    <dbReference type="NCBI Taxonomy" id="280406"/>
    <lineage>
        <taxon>Eukaryota</taxon>
        <taxon>Metazoa</taxon>
        <taxon>Ecdysozoa</taxon>
        <taxon>Arthropoda</taxon>
        <taxon>Chelicerata</taxon>
        <taxon>Arachnida</taxon>
        <taxon>Araneae</taxon>
        <taxon>Araneomorphae</taxon>
        <taxon>Entelegynae</taxon>
        <taxon>Araneoidea</taxon>
        <taxon>Araneidae</taxon>
        <taxon>Larinioides</taxon>
    </lineage>
</organism>
<evidence type="ECO:0000256" key="8">
    <source>
        <dbReference type="ARBA" id="ARBA00023224"/>
    </source>
</evidence>
<dbReference type="InterPro" id="IPR017452">
    <property type="entry name" value="GPCR_Rhodpsn_7TM"/>
</dbReference>
<feature type="transmembrane region" description="Helical" evidence="10">
    <location>
        <begin position="58"/>
        <end position="79"/>
    </location>
</feature>
<evidence type="ECO:0000256" key="3">
    <source>
        <dbReference type="ARBA" id="ARBA00022692"/>
    </source>
</evidence>
<evidence type="ECO:0000313" key="12">
    <source>
        <dbReference type="EMBL" id="CAL1286577.1"/>
    </source>
</evidence>
<proteinExistence type="inferred from homology"/>
<dbReference type="PROSITE" id="PS00237">
    <property type="entry name" value="G_PROTEIN_RECEP_F1_1"/>
    <property type="match status" value="1"/>
</dbReference>
<name>A0AAV2ASJ4_9ARAC</name>
<dbReference type="GO" id="GO:0004930">
    <property type="term" value="F:G protein-coupled receptor activity"/>
    <property type="evidence" value="ECO:0007669"/>
    <property type="project" value="UniProtKB-KW"/>
</dbReference>
<dbReference type="Proteomes" id="UP001497382">
    <property type="component" value="Unassembled WGS sequence"/>
</dbReference>
<evidence type="ECO:0000256" key="5">
    <source>
        <dbReference type="ARBA" id="ARBA00023040"/>
    </source>
</evidence>
<sequence>MGDPSFDASELNSVQWPVVGPSTDVFGNFSNINNTVECSVPVGCFLRYSVLLTVMYCVAYGVVLVVGIIGNVCAFIVVMRDKSLHSVYYRFMANLAIADLLVLIFCLPVTLLGNLFGPWILGLFLCKAVAYLQGVSVCASVNTLVAISVDRFLAICFPMTWQITSRGCRFIIATIWIYSFTLTVPWMVYFR</sequence>
<accession>A0AAV2ASJ4</accession>
<dbReference type="Gene3D" id="1.20.1070.10">
    <property type="entry name" value="Rhodopsin 7-helix transmembrane proteins"/>
    <property type="match status" value="1"/>
</dbReference>
<protein>
    <recommendedName>
        <fullName evidence="11">G-protein coupled receptors family 1 profile domain-containing protein</fullName>
    </recommendedName>
</protein>
<evidence type="ECO:0000256" key="7">
    <source>
        <dbReference type="ARBA" id="ARBA00023170"/>
    </source>
</evidence>
<keyword evidence="5 9" id="KW-0297">G-protein coupled receptor</keyword>
<feature type="transmembrane region" description="Helical" evidence="10">
    <location>
        <begin position="91"/>
        <end position="116"/>
    </location>
</feature>
<dbReference type="PANTHER" id="PTHR45695">
    <property type="entry name" value="LEUCOKININ RECEPTOR-RELATED"/>
    <property type="match status" value="1"/>
</dbReference>
<keyword evidence="6 10" id="KW-0472">Membrane</keyword>
<evidence type="ECO:0000259" key="11">
    <source>
        <dbReference type="PROSITE" id="PS50262"/>
    </source>
</evidence>
<evidence type="ECO:0000256" key="4">
    <source>
        <dbReference type="ARBA" id="ARBA00022989"/>
    </source>
</evidence>
<dbReference type="AlphaFoldDB" id="A0AAV2ASJ4"/>
<dbReference type="PROSITE" id="PS50262">
    <property type="entry name" value="G_PROTEIN_RECEP_F1_2"/>
    <property type="match status" value="1"/>
</dbReference>
<dbReference type="InterPro" id="IPR000276">
    <property type="entry name" value="GPCR_Rhodpsn"/>
</dbReference>
<evidence type="ECO:0000313" key="13">
    <source>
        <dbReference type="Proteomes" id="UP001497382"/>
    </source>
</evidence>
<reference evidence="12 13" key="1">
    <citation type="submission" date="2024-04" db="EMBL/GenBank/DDBJ databases">
        <authorList>
            <person name="Rising A."/>
            <person name="Reimegard J."/>
            <person name="Sonavane S."/>
            <person name="Akerstrom W."/>
            <person name="Nylinder S."/>
            <person name="Hedman E."/>
            <person name="Kallberg Y."/>
        </authorList>
    </citation>
    <scope>NUCLEOTIDE SEQUENCE [LARGE SCALE GENOMIC DNA]</scope>
</reference>
<keyword evidence="8 9" id="KW-0807">Transducer</keyword>
<evidence type="ECO:0000256" key="10">
    <source>
        <dbReference type="SAM" id="Phobius"/>
    </source>
</evidence>
<dbReference type="EMBL" id="CAXIEN010000206">
    <property type="protein sequence ID" value="CAL1286577.1"/>
    <property type="molecule type" value="Genomic_DNA"/>
</dbReference>
<gene>
    <name evidence="12" type="ORF">LARSCL_LOCUS14326</name>
</gene>
<dbReference type="SUPFAM" id="SSF81321">
    <property type="entry name" value="Family A G protein-coupled receptor-like"/>
    <property type="match status" value="1"/>
</dbReference>